<gene>
    <name evidence="2" type="ORF">Pfl04_37170</name>
</gene>
<dbReference type="EMBL" id="BONU01000029">
    <property type="protein sequence ID" value="GIG75313.1"/>
    <property type="molecule type" value="Genomic_DNA"/>
</dbReference>
<dbReference type="AlphaFoldDB" id="A0A8J3LRJ6"/>
<dbReference type="SUPFAM" id="SSF55874">
    <property type="entry name" value="ATPase domain of HSP90 chaperone/DNA topoisomerase II/histidine kinase"/>
    <property type="match status" value="1"/>
</dbReference>
<dbReference type="PANTHER" id="PTHR35801:SF1">
    <property type="entry name" value="PHOSPHOSERINE PHOSPHATASE RSBX"/>
    <property type="match status" value="1"/>
</dbReference>
<name>A0A8J3LRJ6_9ACTN</name>
<dbReference type="Proteomes" id="UP000653674">
    <property type="component" value="Unassembled WGS sequence"/>
</dbReference>
<dbReference type="CDD" id="cd16934">
    <property type="entry name" value="HATPase_RsbT-like"/>
    <property type="match status" value="1"/>
</dbReference>
<dbReference type="InterPro" id="IPR003594">
    <property type="entry name" value="HATPase_dom"/>
</dbReference>
<accession>A0A8J3LRJ6</accession>
<evidence type="ECO:0000313" key="2">
    <source>
        <dbReference type="EMBL" id="GIG75313.1"/>
    </source>
</evidence>
<feature type="domain" description="PPM-type phosphatase" evidence="1">
    <location>
        <begin position="146"/>
        <end position="339"/>
    </location>
</feature>
<dbReference type="SMART" id="SM00331">
    <property type="entry name" value="PP2C_SIG"/>
    <property type="match status" value="1"/>
</dbReference>
<comment type="caution">
    <text evidence="2">The sequence shown here is derived from an EMBL/GenBank/DDBJ whole genome shotgun (WGS) entry which is preliminary data.</text>
</comment>
<dbReference type="Gene3D" id="3.60.40.10">
    <property type="entry name" value="PPM-type phosphatase domain"/>
    <property type="match status" value="1"/>
</dbReference>
<dbReference type="InterPro" id="IPR036457">
    <property type="entry name" value="PPM-type-like_dom_sf"/>
</dbReference>
<dbReference type="Pfam" id="PF13581">
    <property type="entry name" value="HATPase_c_2"/>
    <property type="match status" value="1"/>
</dbReference>
<dbReference type="InterPro" id="IPR036890">
    <property type="entry name" value="HATPase_C_sf"/>
</dbReference>
<sequence>MSLALPVVADVAWFRVDDAGAAGTVRRAASALGARLGLSDERVGELAILAAELASNLYKHAEAGQVLLRSLRRGDDAGVGIVALDAGPGMANAELSRVDGHSTTGTLGIGLGAIGRLATSSDLYSLPGRGTVVTAEVWAAKVRGETAAVDGLSRPMSGESVSGDAWSTRLVERLQVMVCDGLGHGPLAAHASQTAVTAFREGPAGGPVAVVEHLHSNLGRTRGGALAVAEFDPDAGTLRFAGLGNIAGHLVRPGGAALERTGLVSLPGIAGHQRRTVREFTYPVEPGDLVVLHSDGVTDKWRLGEYPGLAMHTPLAIAATLLRDAGVRRDDATVVVVRVPSTSR</sequence>
<dbReference type="InterPro" id="IPR001932">
    <property type="entry name" value="PPM-type_phosphatase-like_dom"/>
</dbReference>
<reference evidence="2" key="1">
    <citation type="submission" date="2021-01" db="EMBL/GenBank/DDBJ databases">
        <title>Whole genome shotgun sequence of Planosporangium flavigriseum NBRC 105377.</title>
        <authorList>
            <person name="Komaki H."/>
            <person name="Tamura T."/>
        </authorList>
    </citation>
    <scope>NUCLEOTIDE SEQUENCE</scope>
    <source>
        <strain evidence="2">NBRC 105377</strain>
    </source>
</reference>
<dbReference type="Gene3D" id="3.30.565.10">
    <property type="entry name" value="Histidine kinase-like ATPase, C-terminal domain"/>
    <property type="match status" value="1"/>
</dbReference>
<keyword evidence="3" id="KW-1185">Reference proteome</keyword>
<dbReference type="Pfam" id="PF07228">
    <property type="entry name" value="SpoIIE"/>
    <property type="match status" value="1"/>
</dbReference>
<evidence type="ECO:0000313" key="3">
    <source>
        <dbReference type="Proteomes" id="UP000653674"/>
    </source>
</evidence>
<protein>
    <submittedName>
        <fullName evidence="2">Transcriptional regulator</fullName>
    </submittedName>
</protein>
<organism evidence="2 3">
    <name type="scientific">Planosporangium flavigriseum</name>
    <dbReference type="NCBI Taxonomy" id="373681"/>
    <lineage>
        <taxon>Bacteria</taxon>
        <taxon>Bacillati</taxon>
        <taxon>Actinomycetota</taxon>
        <taxon>Actinomycetes</taxon>
        <taxon>Micromonosporales</taxon>
        <taxon>Micromonosporaceae</taxon>
        <taxon>Planosporangium</taxon>
    </lineage>
</organism>
<dbReference type="PANTHER" id="PTHR35801">
    <property type="entry name" value="PHOSPHOSERINE PHOSPHATASE RSBX"/>
    <property type="match status" value="1"/>
</dbReference>
<evidence type="ECO:0000259" key="1">
    <source>
        <dbReference type="SMART" id="SM00331"/>
    </source>
</evidence>
<dbReference type="InterPro" id="IPR039248">
    <property type="entry name" value="Ptase_RsbX"/>
</dbReference>
<proteinExistence type="predicted"/>
<dbReference type="SUPFAM" id="SSF81606">
    <property type="entry name" value="PP2C-like"/>
    <property type="match status" value="1"/>
</dbReference>